<evidence type="ECO:0000256" key="11">
    <source>
        <dbReference type="SAM" id="MobiDB-lite"/>
    </source>
</evidence>
<evidence type="ECO:0000256" key="4">
    <source>
        <dbReference type="ARBA" id="ARBA00022448"/>
    </source>
</evidence>
<feature type="compositionally biased region" description="Acidic residues" evidence="11">
    <location>
        <begin position="861"/>
        <end position="871"/>
    </location>
</feature>
<feature type="transmembrane region" description="Helical" evidence="10">
    <location>
        <begin position="465"/>
        <end position="484"/>
    </location>
</feature>
<evidence type="ECO:0000256" key="2">
    <source>
        <dbReference type="ARBA" id="ARBA00006185"/>
    </source>
</evidence>
<keyword evidence="9 10" id="KW-0472">Membrane</keyword>
<feature type="region of interest" description="Disordered" evidence="11">
    <location>
        <begin position="1"/>
        <end position="96"/>
    </location>
</feature>
<evidence type="ECO:0000256" key="8">
    <source>
        <dbReference type="ARBA" id="ARBA00023055"/>
    </source>
</evidence>
<keyword evidence="6 10" id="KW-1133">Transmembrane helix</keyword>
<keyword evidence="4 10" id="KW-0813">Transport</keyword>
<comment type="similarity">
    <text evidence="2 10">Belongs to the ATG9 family.</text>
</comment>
<proteinExistence type="inferred from homology"/>
<evidence type="ECO:0000256" key="1">
    <source>
        <dbReference type="ARBA" id="ARBA00004511"/>
    </source>
</evidence>
<gene>
    <name evidence="12" type="ORF">MSPICULIGERA_LOCUS20801</name>
</gene>
<dbReference type="GO" id="GO:0034727">
    <property type="term" value="P:piecemeal microautophagy of the nucleus"/>
    <property type="evidence" value="ECO:0007669"/>
    <property type="project" value="TreeGrafter"/>
</dbReference>
<feature type="non-terminal residue" evidence="12">
    <location>
        <position position="1"/>
    </location>
</feature>
<feature type="transmembrane region" description="Helical" evidence="10">
    <location>
        <begin position="434"/>
        <end position="453"/>
    </location>
</feature>
<dbReference type="PANTHER" id="PTHR13038:SF10">
    <property type="entry name" value="AUTOPHAGY-RELATED PROTEIN 9"/>
    <property type="match status" value="1"/>
</dbReference>
<dbReference type="GO" id="GO:0006869">
    <property type="term" value="P:lipid transport"/>
    <property type="evidence" value="ECO:0007669"/>
    <property type="project" value="UniProtKB-KW"/>
</dbReference>
<keyword evidence="13" id="KW-1185">Reference proteome</keyword>
<dbReference type="EMBL" id="CATQJA010002664">
    <property type="protein sequence ID" value="CAJ0582671.1"/>
    <property type="molecule type" value="Genomic_DNA"/>
</dbReference>
<organism evidence="12 13">
    <name type="scientific">Mesorhabditis spiculigera</name>
    <dbReference type="NCBI Taxonomy" id="96644"/>
    <lineage>
        <taxon>Eukaryota</taxon>
        <taxon>Metazoa</taxon>
        <taxon>Ecdysozoa</taxon>
        <taxon>Nematoda</taxon>
        <taxon>Chromadorea</taxon>
        <taxon>Rhabditida</taxon>
        <taxon>Rhabditina</taxon>
        <taxon>Rhabditomorpha</taxon>
        <taxon>Rhabditoidea</taxon>
        <taxon>Rhabditidae</taxon>
        <taxon>Mesorhabditinae</taxon>
        <taxon>Mesorhabditis</taxon>
    </lineage>
</organism>
<accession>A0AA36D9P5</accession>
<dbReference type="Proteomes" id="UP001177023">
    <property type="component" value="Unassembled WGS sequence"/>
</dbReference>
<feature type="transmembrane region" description="Helical" evidence="10">
    <location>
        <begin position="124"/>
        <end position="146"/>
    </location>
</feature>
<comment type="subcellular location">
    <subcellularLocation>
        <location evidence="1 10">Preautophagosomal structure membrane</location>
        <topology evidence="1 10">Multi-pass membrane protein</topology>
    </subcellularLocation>
</comment>
<evidence type="ECO:0000256" key="5">
    <source>
        <dbReference type="ARBA" id="ARBA00022692"/>
    </source>
</evidence>
<evidence type="ECO:0000313" key="12">
    <source>
        <dbReference type="EMBL" id="CAJ0582671.1"/>
    </source>
</evidence>
<keyword evidence="5 10" id="KW-0812">Transmembrane</keyword>
<evidence type="ECO:0000256" key="9">
    <source>
        <dbReference type="ARBA" id="ARBA00023136"/>
    </source>
</evidence>
<keyword evidence="8 10" id="KW-0445">Lipid transport</keyword>
<dbReference type="AlphaFoldDB" id="A0AA36D9P5"/>
<dbReference type="PANTHER" id="PTHR13038">
    <property type="entry name" value="APG9 AUTOPHAGY 9"/>
    <property type="match status" value="1"/>
</dbReference>
<comment type="caution">
    <text evidence="12">The sequence shown here is derived from an EMBL/GenBank/DDBJ whole genome shotgun (WGS) entry which is preliminary data.</text>
</comment>
<feature type="compositionally biased region" description="Acidic residues" evidence="11">
    <location>
        <begin position="831"/>
        <end position="844"/>
    </location>
</feature>
<evidence type="ECO:0000256" key="7">
    <source>
        <dbReference type="ARBA" id="ARBA00023006"/>
    </source>
</evidence>
<evidence type="ECO:0000256" key="10">
    <source>
        <dbReference type="RuleBase" id="RU364027"/>
    </source>
</evidence>
<dbReference type="GO" id="GO:0061709">
    <property type="term" value="P:reticulophagy"/>
    <property type="evidence" value="ECO:0007669"/>
    <property type="project" value="TreeGrafter"/>
</dbReference>
<protein>
    <recommendedName>
        <fullName evidence="3 10">Autophagy-related protein 9</fullName>
    </recommendedName>
</protein>
<reference evidence="12" key="1">
    <citation type="submission" date="2023-06" db="EMBL/GenBank/DDBJ databases">
        <authorList>
            <person name="Delattre M."/>
        </authorList>
    </citation>
    <scope>NUCLEOTIDE SEQUENCE</scope>
    <source>
        <strain evidence="12">AF72</strain>
    </source>
</reference>
<dbReference type="Pfam" id="PF04109">
    <property type="entry name" value="ATG9"/>
    <property type="match status" value="1"/>
</dbReference>
<name>A0AA36D9P5_9BILA</name>
<feature type="compositionally biased region" description="Low complexity" evidence="11">
    <location>
        <begin position="801"/>
        <end position="811"/>
    </location>
</feature>
<dbReference type="GO" id="GO:0034045">
    <property type="term" value="C:phagophore assembly site membrane"/>
    <property type="evidence" value="ECO:0007669"/>
    <property type="project" value="UniProtKB-SubCell"/>
</dbReference>
<feature type="transmembrane region" description="Helical" evidence="10">
    <location>
        <begin position="187"/>
        <end position="207"/>
    </location>
</feature>
<feature type="transmembrane region" description="Helical" evidence="10">
    <location>
        <begin position="349"/>
        <end position="373"/>
    </location>
</feature>
<evidence type="ECO:0000313" key="13">
    <source>
        <dbReference type="Proteomes" id="UP001177023"/>
    </source>
</evidence>
<evidence type="ECO:0000256" key="3">
    <source>
        <dbReference type="ARBA" id="ARBA00018074"/>
    </source>
</evidence>
<dbReference type="GO" id="GO:0000422">
    <property type="term" value="P:autophagy of mitochondrion"/>
    <property type="evidence" value="ECO:0007669"/>
    <property type="project" value="TreeGrafter"/>
</dbReference>
<evidence type="ECO:0000256" key="6">
    <source>
        <dbReference type="ARBA" id="ARBA00022989"/>
    </source>
</evidence>
<dbReference type="InterPro" id="IPR007241">
    <property type="entry name" value="Autophagy-rel_prot_9"/>
</dbReference>
<sequence>MFGRKKRANYQVIDDEYEDGDIRNEASTSLLNERSRLRYGDPEAETRQSTDPSMSTDLERGYQGPPRNHVASSGNATRDHGHANTPPMMGSSSNQEHRWEHIENLDQFFNRVYEYHQGGGYMCIAAKCVLSLIQFIFIVAFSTFFLQCVDYDVLFRNKNTTTSGQTLLPGTKRHFGDAVIENCAASLHPFIILAILMAISFWVSRVIKSCYYLLQLREIQEFYSHALNIEDHQLANLTWHTIVKKICEVQPRLHLIINLETLSPIDLYHRILRFKNYFVALVNQEHLPPRIKMPFCDEIPYLPNGLKSNLEWLLFWGYFSPWRGPYVLKEEYRDMENLEYLTTEMEKTVTYLGIFNLVLFPLVFLYQLLYSFFTLAEMVKREPGSLGTRRYSNFGRYRLRHFNELEHELRARLNRSHAYANAYVNQFYSPIGEIFAKNTAFVAGAIFAVLAILSAWDEDVLQVEHVITVMTVSGVIMVICRSLISDENLVWQPEALLSHAASELHYVPSDWKGQAHTDQVRGSFEHLFQLKIYYLLEELSSPLLTPYILLFHIRPKCQALVRFLIENSASVEGLGNVCSFALMDTGRHGDPLWNQLDGEEDNGQPEVVPALHGKTELSVLHFANTNPEWSPPKDTAKFLGRFRNKLDQEATALRTAAPGRNLLLESVQSLLAPLPQPALSQGAIIGEGIHRIDGPLENSHCMFSSVSRSNPMASSLSNSLRQSGIEMESSSADMRVQALFIRELHSDSIRRSMHRPNNYNSFTTAGNNQSVFGVPQMSEFTDSTGERLGGQSVLGRSMMRSGAKPSTSSAPSPHPAQHNVPFGVLGQLVEHEDEVEKETDEPDIEQSGPLFYHADEQQRPEDDDDTDDEDDSRPPISFKA</sequence>
<dbReference type="GO" id="GO:0005776">
    <property type="term" value="C:autophagosome"/>
    <property type="evidence" value="ECO:0007669"/>
    <property type="project" value="TreeGrafter"/>
</dbReference>
<comment type="function">
    <text evidence="10">Phospholipid scramblase involved in autophagy. Cycles between the preautophagosomal structure/phagophore assembly site (PAS) and the cytoplasmic vesicle pool and supplies membrane for the growing autophagosome. Lipid scramblase activity plays a key role in preautophagosomal structure/phagophore assembly by distributing the phospholipids that arrive through ATG2 from the cytoplasmic to the luminal leaflet of the bilayer, thereby driving autophagosomal membrane expansion.</text>
</comment>
<dbReference type="GO" id="GO:0034497">
    <property type="term" value="P:protein localization to phagophore assembly site"/>
    <property type="evidence" value="ECO:0007669"/>
    <property type="project" value="TreeGrafter"/>
</dbReference>
<keyword evidence="7 10" id="KW-0072">Autophagy</keyword>
<feature type="region of interest" description="Disordered" evidence="11">
    <location>
        <begin position="780"/>
        <end position="880"/>
    </location>
</feature>
<feature type="compositionally biased region" description="Basic and acidic residues" evidence="11">
    <location>
        <begin position="33"/>
        <end position="48"/>
    </location>
</feature>